<gene>
    <name evidence="2" type="ORF">CSSPJE1EN1_LOCUS6511</name>
</gene>
<proteinExistence type="predicted"/>
<protein>
    <submittedName>
        <fullName evidence="2">Uncharacterized protein</fullName>
    </submittedName>
</protein>
<name>A0ABP0W2P1_9BRYO</name>
<evidence type="ECO:0000313" key="2">
    <source>
        <dbReference type="EMBL" id="CAK9261033.1"/>
    </source>
</evidence>
<accession>A0ABP0W2P1</accession>
<evidence type="ECO:0000313" key="3">
    <source>
        <dbReference type="Proteomes" id="UP001497444"/>
    </source>
</evidence>
<dbReference type="EMBL" id="OZ020108">
    <property type="protein sequence ID" value="CAK9261033.1"/>
    <property type="molecule type" value="Genomic_DNA"/>
</dbReference>
<evidence type="ECO:0000256" key="1">
    <source>
        <dbReference type="SAM" id="MobiDB-lite"/>
    </source>
</evidence>
<sequence length="135" mass="14839">MSLDCCSTSPRSRTARKQWARALTVAAARSRPLRKRSPALLPLAAVPKRWSREPNHNPVSNRTVTYPPGSCPSVGPGNRTTTRFVTRSFADFHRTSSPGHASRPPAHPVLQNSPSRSAGDKKILPGRSPVLDRRR</sequence>
<organism evidence="2 3">
    <name type="scientific">Sphagnum jensenii</name>
    <dbReference type="NCBI Taxonomy" id="128206"/>
    <lineage>
        <taxon>Eukaryota</taxon>
        <taxon>Viridiplantae</taxon>
        <taxon>Streptophyta</taxon>
        <taxon>Embryophyta</taxon>
        <taxon>Bryophyta</taxon>
        <taxon>Sphagnophytina</taxon>
        <taxon>Sphagnopsida</taxon>
        <taxon>Sphagnales</taxon>
        <taxon>Sphagnaceae</taxon>
        <taxon>Sphagnum</taxon>
    </lineage>
</organism>
<keyword evidence="3" id="KW-1185">Reference proteome</keyword>
<reference evidence="2" key="1">
    <citation type="submission" date="2024-02" db="EMBL/GenBank/DDBJ databases">
        <authorList>
            <consortium name="ELIXIR-Norway"/>
            <consortium name="Elixir Norway"/>
        </authorList>
    </citation>
    <scope>NUCLEOTIDE SEQUENCE</scope>
</reference>
<feature type="region of interest" description="Disordered" evidence="1">
    <location>
        <begin position="50"/>
        <end position="135"/>
    </location>
</feature>
<dbReference type="Proteomes" id="UP001497444">
    <property type="component" value="Chromosome 13"/>
</dbReference>